<evidence type="ECO:0000313" key="1">
    <source>
        <dbReference type="EMBL" id="KAI9512239.1"/>
    </source>
</evidence>
<sequence>MKMDKRQMQQIEHLISDRHSQGHTTHPYYPQELKYIKELQLGNVSDEDWPSFSYENEQCDPEDLKKGLFQGIYLFPKLVTSGKPGPASKRKTVVQIVCMTTVTPWAIAYAVVQAHFTLSDKDKWNKFDGKFDHHCFYESIVAMAEGDNDCITLIP</sequence>
<protein>
    <submittedName>
        <fullName evidence="1">Uncharacterized protein</fullName>
    </submittedName>
</protein>
<proteinExistence type="predicted"/>
<evidence type="ECO:0000313" key="2">
    <source>
        <dbReference type="Proteomes" id="UP001207468"/>
    </source>
</evidence>
<gene>
    <name evidence="1" type="ORF">F5148DRAFT_1146280</name>
</gene>
<reference evidence="1" key="1">
    <citation type="submission" date="2021-03" db="EMBL/GenBank/DDBJ databases">
        <title>Evolutionary priming and transition to the ectomycorrhizal habit in an iconic lineage of mushroom-forming fungi: is preadaptation a requirement?</title>
        <authorList>
            <consortium name="DOE Joint Genome Institute"/>
            <person name="Looney B.P."/>
            <person name="Miyauchi S."/>
            <person name="Morin E."/>
            <person name="Drula E."/>
            <person name="Courty P.E."/>
            <person name="Chicoki N."/>
            <person name="Fauchery L."/>
            <person name="Kohler A."/>
            <person name="Kuo A."/>
            <person name="LaButti K."/>
            <person name="Pangilinan J."/>
            <person name="Lipzen A."/>
            <person name="Riley R."/>
            <person name="Andreopoulos W."/>
            <person name="He G."/>
            <person name="Johnson J."/>
            <person name="Barry K.W."/>
            <person name="Grigoriev I.V."/>
            <person name="Nagy L."/>
            <person name="Hibbett D."/>
            <person name="Henrissat B."/>
            <person name="Matheny P.B."/>
            <person name="Labbe J."/>
            <person name="Martin A.F."/>
        </authorList>
    </citation>
    <scope>NUCLEOTIDE SEQUENCE</scope>
    <source>
        <strain evidence="1">BPL698</strain>
    </source>
</reference>
<dbReference type="EMBL" id="JAGFNK010000011">
    <property type="protein sequence ID" value="KAI9512239.1"/>
    <property type="molecule type" value="Genomic_DNA"/>
</dbReference>
<accession>A0ACC0UKI5</accession>
<comment type="caution">
    <text evidence="1">The sequence shown here is derived from an EMBL/GenBank/DDBJ whole genome shotgun (WGS) entry which is preliminary data.</text>
</comment>
<keyword evidence="2" id="KW-1185">Reference proteome</keyword>
<organism evidence="1 2">
    <name type="scientific">Russula earlei</name>
    <dbReference type="NCBI Taxonomy" id="71964"/>
    <lineage>
        <taxon>Eukaryota</taxon>
        <taxon>Fungi</taxon>
        <taxon>Dikarya</taxon>
        <taxon>Basidiomycota</taxon>
        <taxon>Agaricomycotina</taxon>
        <taxon>Agaricomycetes</taxon>
        <taxon>Russulales</taxon>
        <taxon>Russulaceae</taxon>
        <taxon>Russula</taxon>
    </lineage>
</organism>
<dbReference type="Proteomes" id="UP001207468">
    <property type="component" value="Unassembled WGS sequence"/>
</dbReference>
<name>A0ACC0UKI5_9AGAM</name>